<accession>A0ABM6CQX6</accession>
<dbReference type="InterPro" id="IPR013762">
    <property type="entry name" value="Integrase-like_cat_sf"/>
</dbReference>
<dbReference type="InterPro" id="IPR011010">
    <property type="entry name" value="DNA_brk_join_enz"/>
</dbReference>
<evidence type="ECO:0000313" key="8">
    <source>
        <dbReference type="EMBL" id="ANN66434.1"/>
    </source>
</evidence>
<gene>
    <name evidence="8" type="ORF">BAU06_09135</name>
</gene>
<evidence type="ECO:0000259" key="7">
    <source>
        <dbReference type="PROSITE" id="PS51900"/>
    </source>
</evidence>
<keyword evidence="3 5" id="KW-0238">DNA-binding</keyword>
<feature type="domain" description="Core-binding (CB)" evidence="7">
    <location>
        <begin position="36"/>
        <end position="132"/>
    </location>
</feature>
<dbReference type="PANTHER" id="PTHR30629:SF2">
    <property type="entry name" value="PROPHAGE INTEGRASE INTS-RELATED"/>
    <property type="match status" value="1"/>
</dbReference>
<reference evidence="8 9" key="1">
    <citation type="submission" date="2016-06" db="EMBL/GenBank/DDBJ databases">
        <title>Complete genome sequences of Bordetella bronchialis and Bordetella flabilis.</title>
        <authorList>
            <person name="LiPuma J.J."/>
            <person name="Spilker T."/>
        </authorList>
    </citation>
    <scope>NUCLEOTIDE SEQUENCE [LARGE SCALE GENOMIC DNA]</scope>
    <source>
        <strain evidence="8 9">AU3182</strain>
    </source>
</reference>
<dbReference type="InterPro" id="IPR044068">
    <property type="entry name" value="CB"/>
</dbReference>
<keyword evidence="9" id="KW-1185">Reference proteome</keyword>
<comment type="similarity">
    <text evidence="1">Belongs to the 'phage' integrase family.</text>
</comment>
<dbReference type="Pfam" id="PF00589">
    <property type="entry name" value="Phage_integrase"/>
    <property type="match status" value="1"/>
</dbReference>
<name>A0ABM6CQX6_9BORD</name>
<evidence type="ECO:0000256" key="1">
    <source>
        <dbReference type="ARBA" id="ARBA00008857"/>
    </source>
</evidence>
<organism evidence="8 9">
    <name type="scientific">Bordetella bronchialis</name>
    <dbReference type="NCBI Taxonomy" id="463025"/>
    <lineage>
        <taxon>Bacteria</taxon>
        <taxon>Pseudomonadati</taxon>
        <taxon>Pseudomonadota</taxon>
        <taxon>Betaproteobacteria</taxon>
        <taxon>Burkholderiales</taxon>
        <taxon>Alcaligenaceae</taxon>
        <taxon>Bordetella</taxon>
    </lineage>
</organism>
<protein>
    <submittedName>
        <fullName evidence="8">Integrase</fullName>
    </submittedName>
</protein>
<evidence type="ECO:0000259" key="6">
    <source>
        <dbReference type="PROSITE" id="PS51898"/>
    </source>
</evidence>
<dbReference type="SUPFAM" id="SSF56349">
    <property type="entry name" value="DNA breaking-rejoining enzymes"/>
    <property type="match status" value="1"/>
</dbReference>
<sequence length="324" mass="36923">MRTRTKDRHLPPCVYRKHGALWLVKKGKWQRLGPESDLHGALQEYARLVAAPTDGMVALIDKALPAVTERRAPATVKQYQYCAQLLKEVFADFRPEQVRHGDIVQMMDGFKDRQAIANRMLTVLRLVFRWALDRELVQADPTVSVQRFKQTARERLISDREFAAIYQHAAPWLQCVMDLCYLTGQRIGDVLKIERGHLQEEGVFIEQQKTGKKLIVGWTPELREAVERAKKTVGQVQAMTYILAGRRGRLRAHTNVWRAFKLAAEKAGVENVTLHDLRAMAGTEAERQGIDPTALLGHTDRRTTRIYLRDKSAKVVASPRKKAG</sequence>
<dbReference type="Proteomes" id="UP000091897">
    <property type="component" value="Chromosome"/>
</dbReference>
<dbReference type="InterPro" id="IPR002104">
    <property type="entry name" value="Integrase_catalytic"/>
</dbReference>
<dbReference type="PROSITE" id="PS51900">
    <property type="entry name" value="CB"/>
    <property type="match status" value="1"/>
</dbReference>
<evidence type="ECO:0000256" key="4">
    <source>
        <dbReference type="ARBA" id="ARBA00023172"/>
    </source>
</evidence>
<dbReference type="PANTHER" id="PTHR30629">
    <property type="entry name" value="PROPHAGE INTEGRASE"/>
    <property type="match status" value="1"/>
</dbReference>
<dbReference type="Gene3D" id="1.10.443.10">
    <property type="entry name" value="Intergrase catalytic core"/>
    <property type="match status" value="1"/>
</dbReference>
<dbReference type="PROSITE" id="PS51898">
    <property type="entry name" value="TYR_RECOMBINASE"/>
    <property type="match status" value="1"/>
</dbReference>
<evidence type="ECO:0000256" key="2">
    <source>
        <dbReference type="ARBA" id="ARBA00022908"/>
    </source>
</evidence>
<keyword evidence="4" id="KW-0233">DNA recombination</keyword>
<keyword evidence="2" id="KW-0229">DNA integration</keyword>
<dbReference type="Gene3D" id="1.10.150.130">
    <property type="match status" value="1"/>
</dbReference>
<evidence type="ECO:0000313" key="9">
    <source>
        <dbReference type="Proteomes" id="UP000091897"/>
    </source>
</evidence>
<dbReference type="InterPro" id="IPR010998">
    <property type="entry name" value="Integrase_recombinase_N"/>
</dbReference>
<feature type="domain" description="Tyr recombinase" evidence="6">
    <location>
        <begin position="151"/>
        <end position="321"/>
    </location>
</feature>
<evidence type="ECO:0000256" key="5">
    <source>
        <dbReference type="PROSITE-ProRule" id="PRU01248"/>
    </source>
</evidence>
<proteinExistence type="inferred from homology"/>
<dbReference type="EMBL" id="CP016170">
    <property type="protein sequence ID" value="ANN66434.1"/>
    <property type="molecule type" value="Genomic_DNA"/>
</dbReference>
<dbReference type="InterPro" id="IPR050808">
    <property type="entry name" value="Phage_Integrase"/>
</dbReference>
<evidence type="ECO:0000256" key="3">
    <source>
        <dbReference type="ARBA" id="ARBA00023125"/>
    </source>
</evidence>